<dbReference type="RefSeq" id="WP_220444685.1">
    <property type="nucleotide sequence ID" value="NZ_QSTF01000102.1"/>
</dbReference>
<dbReference type="EMBL" id="QSTF01000102">
    <property type="protein sequence ID" value="RGM33342.1"/>
    <property type="molecule type" value="Genomic_DNA"/>
</dbReference>
<gene>
    <name evidence="1" type="ORF">DXC17_18115</name>
</gene>
<evidence type="ECO:0000313" key="2">
    <source>
        <dbReference type="Proteomes" id="UP000260780"/>
    </source>
</evidence>
<comment type="caution">
    <text evidence="1">The sequence shown here is derived from an EMBL/GenBank/DDBJ whole genome shotgun (WGS) entry which is preliminary data.</text>
</comment>
<sequence>YTLISCRKVNGYAPEYVGRIDEEVETHWDSASFLWMYEWLFSMDKKIKIPITHGVTGIYYLD</sequence>
<dbReference type="Proteomes" id="UP000260780">
    <property type="component" value="Unassembled WGS sequence"/>
</dbReference>
<organism evidence="1 2">
    <name type="scientific">Phocaeicola plebeius</name>
    <dbReference type="NCBI Taxonomy" id="310297"/>
    <lineage>
        <taxon>Bacteria</taxon>
        <taxon>Pseudomonadati</taxon>
        <taxon>Bacteroidota</taxon>
        <taxon>Bacteroidia</taxon>
        <taxon>Bacteroidales</taxon>
        <taxon>Bacteroidaceae</taxon>
        <taxon>Phocaeicola</taxon>
    </lineage>
</organism>
<feature type="non-terminal residue" evidence="1">
    <location>
        <position position="1"/>
    </location>
</feature>
<reference evidence="1 2" key="1">
    <citation type="submission" date="2018-08" db="EMBL/GenBank/DDBJ databases">
        <title>A genome reference for cultivated species of the human gut microbiota.</title>
        <authorList>
            <person name="Zou Y."/>
            <person name="Xue W."/>
            <person name="Luo G."/>
        </authorList>
    </citation>
    <scope>NUCLEOTIDE SEQUENCE [LARGE SCALE GENOMIC DNA]</scope>
    <source>
        <strain evidence="1 2">OM08-14</strain>
    </source>
</reference>
<name>A0A3E4VTP4_9BACT</name>
<accession>A0A3E4VTP4</accession>
<evidence type="ECO:0000313" key="1">
    <source>
        <dbReference type="EMBL" id="RGM33342.1"/>
    </source>
</evidence>
<dbReference type="AlphaFoldDB" id="A0A3E4VTP4"/>
<proteinExistence type="predicted"/>
<protein>
    <submittedName>
        <fullName evidence="1">Uncharacterized protein</fullName>
    </submittedName>
</protein>